<evidence type="ECO:0000259" key="2">
    <source>
        <dbReference type="PROSITE" id="PS51408"/>
    </source>
</evidence>
<dbReference type="InterPro" id="IPR001156">
    <property type="entry name" value="Transferrin-like_dom"/>
</dbReference>
<dbReference type="PANTHER" id="PTHR11485">
    <property type="entry name" value="TRANSFERRIN"/>
    <property type="match status" value="1"/>
</dbReference>
<dbReference type="AlphaFoldDB" id="A0A4W5R886"/>
<evidence type="ECO:0000313" key="3">
    <source>
        <dbReference type="Ensembl" id="ENSHHUP00000082208.1"/>
    </source>
</evidence>
<accession>A0A4W5R886</accession>
<dbReference type="SUPFAM" id="SSF53850">
    <property type="entry name" value="Periplasmic binding protein-like II"/>
    <property type="match status" value="1"/>
</dbReference>
<dbReference type="GO" id="GO:0006826">
    <property type="term" value="P:iron ion transport"/>
    <property type="evidence" value="ECO:0007669"/>
    <property type="project" value="TreeGrafter"/>
</dbReference>
<name>A0A4W5R886_9TELE</name>
<dbReference type="STRING" id="62062.ENSHHUP00000082208"/>
<dbReference type="Gene3D" id="3.40.190.10">
    <property type="entry name" value="Periplasmic binding protein-like II"/>
    <property type="match status" value="2"/>
</dbReference>
<dbReference type="GeneTree" id="ENSGT00940000166763"/>
<dbReference type="Pfam" id="PF00405">
    <property type="entry name" value="Transferrin"/>
    <property type="match status" value="1"/>
</dbReference>
<keyword evidence="4" id="KW-1185">Reference proteome</keyword>
<reference evidence="3" key="3">
    <citation type="submission" date="2025-09" db="UniProtKB">
        <authorList>
            <consortium name="Ensembl"/>
        </authorList>
    </citation>
    <scope>IDENTIFICATION</scope>
</reference>
<dbReference type="GO" id="GO:0005615">
    <property type="term" value="C:extracellular space"/>
    <property type="evidence" value="ECO:0007669"/>
    <property type="project" value="TreeGrafter"/>
</dbReference>
<dbReference type="CDD" id="cd13529">
    <property type="entry name" value="PBP2_transferrin"/>
    <property type="match status" value="1"/>
</dbReference>
<dbReference type="PROSITE" id="PS51408">
    <property type="entry name" value="TRANSFERRIN_LIKE_4"/>
    <property type="match status" value="1"/>
</dbReference>
<reference evidence="4" key="1">
    <citation type="submission" date="2018-06" db="EMBL/GenBank/DDBJ databases">
        <title>Genome assembly of Danube salmon.</title>
        <authorList>
            <person name="Macqueen D.J."/>
            <person name="Gundappa M.K."/>
        </authorList>
    </citation>
    <scope>NUCLEOTIDE SEQUENCE [LARGE SCALE GENOMIC DNA]</scope>
</reference>
<proteinExistence type="predicted"/>
<dbReference type="PRINTS" id="PR00422">
    <property type="entry name" value="TRANSFERRIN"/>
</dbReference>
<dbReference type="GO" id="GO:0005886">
    <property type="term" value="C:plasma membrane"/>
    <property type="evidence" value="ECO:0007669"/>
    <property type="project" value="TreeGrafter"/>
</dbReference>
<reference evidence="3" key="2">
    <citation type="submission" date="2025-08" db="UniProtKB">
        <authorList>
            <consortium name="Ensembl"/>
        </authorList>
    </citation>
    <scope>IDENTIFICATION</scope>
</reference>
<feature type="domain" description="Transferrin-like" evidence="2">
    <location>
        <begin position="27"/>
        <end position="237"/>
    </location>
</feature>
<dbReference type="SMART" id="SM00094">
    <property type="entry name" value="TR_FER"/>
    <property type="match status" value="1"/>
</dbReference>
<evidence type="ECO:0000313" key="4">
    <source>
        <dbReference type="Proteomes" id="UP000314982"/>
    </source>
</evidence>
<evidence type="ECO:0000256" key="1">
    <source>
        <dbReference type="SAM" id="SignalP"/>
    </source>
</evidence>
<dbReference type="Proteomes" id="UP000314982">
    <property type="component" value="Unassembled WGS sequence"/>
</dbReference>
<feature type="signal peptide" evidence="1">
    <location>
        <begin position="1"/>
        <end position="23"/>
    </location>
</feature>
<dbReference type="PANTHER" id="PTHR11485:SF49">
    <property type="entry name" value="OTOLITH MATRIX PROTEIN 1"/>
    <property type="match status" value="1"/>
</dbReference>
<dbReference type="GO" id="GO:0005769">
    <property type="term" value="C:early endosome"/>
    <property type="evidence" value="ECO:0007669"/>
    <property type="project" value="TreeGrafter"/>
</dbReference>
<protein>
    <submittedName>
        <fullName evidence="3">Otolith matrix protein</fullName>
    </submittedName>
</protein>
<dbReference type="GO" id="GO:0055037">
    <property type="term" value="C:recycling endosome"/>
    <property type="evidence" value="ECO:0007669"/>
    <property type="project" value="TreeGrafter"/>
</dbReference>
<feature type="chain" id="PRO_5021500818" evidence="1">
    <location>
        <begin position="24"/>
        <end position="237"/>
    </location>
</feature>
<dbReference type="Ensembl" id="ENSHHUT00000084806.1">
    <property type="protein sequence ID" value="ENSHHUP00000082208.1"/>
    <property type="gene ID" value="ENSHHUG00000047764.1"/>
</dbReference>
<sequence>MDHLDRRLAVTLLLFSFISFSTQKTSISWCVVSEAEEQKCLDLAGSATAQNIRGTLLCVRGQSPTDCMEKIKNGTADAAAMFADDIYTAGWCYGLELAAGESYNGVDGISYYVVALARRSSSDLSLLEMHERSSCHPGIRTTVGWTVPIGFLVNTSQISVDEQCNFPKAVGDFFGYSCVPGVKDREHDPRGNNPKNLCEACIGDDNERHICVNNHRERHYGEAGALRGRGGEAAALR</sequence>
<organism evidence="3 4">
    <name type="scientific">Hucho hucho</name>
    <name type="common">huchen</name>
    <dbReference type="NCBI Taxonomy" id="62062"/>
    <lineage>
        <taxon>Eukaryota</taxon>
        <taxon>Metazoa</taxon>
        <taxon>Chordata</taxon>
        <taxon>Craniata</taxon>
        <taxon>Vertebrata</taxon>
        <taxon>Euteleostomi</taxon>
        <taxon>Actinopterygii</taxon>
        <taxon>Neopterygii</taxon>
        <taxon>Teleostei</taxon>
        <taxon>Protacanthopterygii</taxon>
        <taxon>Salmoniformes</taxon>
        <taxon>Salmonidae</taxon>
        <taxon>Salmoninae</taxon>
        <taxon>Hucho</taxon>
    </lineage>
</organism>
<keyword evidence="1" id="KW-0732">Signal</keyword>